<evidence type="ECO:0000313" key="2">
    <source>
        <dbReference type="Proteomes" id="UP000034783"/>
    </source>
</evidence>
<dbReference type="Pfam" id="PF20102">
    <property type="entry name" value="DUF6492"/>
    <property type="match status" value="1"/>
</dbReference>
<gene>
    <name evidence="1" type="ORF">UW65_C0008G0011</name>
</gene>
<sequence>MAATVTDVLAAYPDALERAAARPFIIANRLYQLKTKKARAFANEAKYPFSNVPIDVILPAAIKDLEVLPYCIKGIVENVKHPITHIKIVAAASPEITAFCNKNKYIFVDENNVSPIKKSSINYNVNGKNRSGWILQQLLKYSHDLSDEEHYLTVDTDTVLIRPQTYIRDGKTLVLTGDDYFPPYNRMIKKLFGYAPLIPKSLVCHQNFFAKTELIKMKKAIEQHTGKVWYQAILDNLDSTNHVTFAENLTYAYWMCRNNRESVVTEYYFNKGVKRSELSNFAELKARFQANYKSISFQHYIK</sequence>
<dbReference type="Proteomes" id="UP000034783">
    <property type="component" value="Unassembled WGS sequence"/>
</dbReference>
<accession>A0A0G1LME5</accession>
<proteinExistence type="predicted"/>
<dbReference type="InterPro" id="IPR045499">
    <property type="entry name" value="DUF6492"/>
</dbReference>
<evidence type="ECO:0000313" key="1">
    <source>
        <dbReference type="EMBL" id="KKT69922.1"/>
    </source>
</evidence>
<comment type="caution">
    <text evidence="1">The sequence shown here is derived from an EMBL/GenBank/DDBJ whole genome shotgun (WGS) entry which is preliminary data.</text>
</comment>
<dbReference type="EMBL" id="LCJD01000008">
    <property type="protein sequence ID" value="KKT69922.1"/>
    <property type="molecule type" value="Genomic_DNA"/>
</dbReference>
<reference evidence="1 2" key="1">
    <citation type="journal article" date="2015" name="Nature">
        <title>rRNA introns, odd ribosomes, and small enigmatic genomes across a large radiation of phyla.</title>
        <authorList>
            <person name="Brown C.T."/>
            <person name="Hug L.A."/>
            <person name="Thomas B.C."/>
            <person name="Sharon I."/>
            <person name="Castelle C.J."/>
            <person name="Singh A."/>
            <person name="Wilkins M.J."/>
            <person name="Williams K.H."/>
            <person name="Banfield J.F."/>
        </authorList>
    </citation>
    <scope>NUCLEOTIDE SEQUENCE [LARGE SCALE GENOMIC DNA]</scope>
</reference>
<dbReference type="AlphaFoldDB" id="A0A0G1LME5"/>
<protein>
    <recommendedName>
        <fullName evidence="3">Nucleotide-diphospho-sugar transferase domain-containing protein</fullName>
    </recommendedName>
</protein>
<name>A0A0G1LME5_UNCKA</name>
<evidence type="ECO:0008006" key="3">
    <source>
        <dbReference type="Google" id="ProtNLM"/>
    </source>
</evidence>
<organism evidence="1 2">
    <name type="scientific">candidate division WWE3 bacterium GW2011_GWB1_44_4</name>
    <dbReference type="NCBI Taxonomy" id="1619116"/>
    <lineage>
        <taxon>Bacteria</taxon>
        <taxon>Katanobacteria</taxon>
    </lineage>
</organism>